<dbReference type="SUPFAM" id="SSF52025">
    <property type="entry name" value="PA domain"/>
    <property type="match status" value="1"/>
</dbReference>
<feature type="chain" id="PRO_5046535999" evidence="2">
    <location>
        <begin position="23"/>
        <end position="750"/>
    </location>
</feature>
<reference evidence="7" key="1">
    <citation type="journal article" date="2019" name="Int. J. Syst. Evol. Microbiol.">
        <title>The Global Catalogue of Microorganisms (GCM) 10K type strain sequencing project: providing services to taxonomists for standard genome sequencing and annotation.</title>
        <authorList>
            <consortium name="The Broad Institute Genomics Platform"/>
            <consortium name="The Broad Institute Genome Sequencing Center for Infectious Disease"/>
            <person name="Wu L."/>
            <person name="Ma J."/>
        </authorList>
    </citation>
    <scope>NUCLEOTIDE SEQUENCE [LARGE SCALE GENOMIC DNA]</scope>
    <source>
        <strain evidence="7">CGMCC 1.10106</strain>
    </source>
</reference>
<sequence>MARLRAILTSASALTLSSVATAQTDAPTDAKAIERAFDATISSQDQLDWLKTMSSEPNHVGSPHDKANAEFMLAKFKEWGWDAKIETFSVLYPTPISTTVEMLAPEKIVLGGQEPPVAGDDTSANTAGALPPYVAFQGDGDVTADLVYVNYGLPDDYKALARRGVDVKGKIAIARYGVGWRGLKPKLAQEHGAVGTIIYSDPADDGYGEGDVYPKGGARNANGVQRGSVADMTVYPGDPLTPGIGSVPGAKRLSRTDAQTILKIPVLPMSYGDAQKLLQRLGGPISPASFHGGLPITYHMGGDGAVKVHLAVKSDWSQKPVYNVIATLKGAIYPDQWVLRGNHHDGWVFGASDPLSGNVAMMSEAKALGALWAQGWRPARTIVYTGWDAEEPMLLGSTEWAEQHAAELKAKGVIYINTDGNGRGFLQAEGSHDFQHLVNGVAADVIDPETNATVAARRAAAIRVGAYDKRGRVDEAALAAAEKGGDFPLGALGSGSDYSAFLQHLGLPALNIGFGGEEESGGVYHSIYDSYHHMTTFDDPGLKYGAALSKTVGRLVLRVADSATPPQRFGDFATTVATYLSEIKKLAEDRRTQDGKREKLLADGAFGLASDPLKPVAAPPPEARTPFIEFAVLENAVDRLQTAAMRYDAAYADKGGKLDPARRAQLNAQIRDIDQLLLDERGLPGRPWYKNLIYAPGRFTGYGAKTLPGVREAIEERRFDDSAVFAERTAKVLADYAARLDAARGTIEGG</sequence>
<dbReference type="GO" id="GO:0016787">
    <property type="term" value="F:hydrolase activity"/>
    <property type="evidence" value="ECO:0007669"/>
    <property type="project" value="UniProtKB-KW"/>
</dbReference>
<dbReference type="Pfam" id="PF04389">
    <property type="entry name" value="Peptidase_M28"/>
    <property type="match status" value="1"/>
</dbReference>
<accession>A0ABQ1GFU6</accession>
<feature type="domain" description="Peptidase M28" evidence="5">
    <location>
        <begin position="323"/>
        <end position="534"/>
    </location>
</feature>
<dbReference type="InterPro" id="IPR036757">
    <property type="entry name" value="TFR-like_dimer_dom_sf"/>
</dbReference>
<dbReference type="InterPro" id="IPR007484">
    <property type="entry name" value="Peptidase_M28"/>
</dbReference>
<comment type="caution">
    <text evidence="6">The sequence shown here is derived from an EMBL/GenBank/DDBJ whole genome shotgun (WGS) entry which is preliminary data.</text>
</comment>
<evidence type="ECO:0000259" key="3">
    <source>
        <dbReference type="Pfam" id="PF02225"/>
    </source>
</evidence>
<comment type="similarity">
    <text evidence="1">Belongs to the peptidase M28 family. M28B subfamily.</text>
</comment>
<dbReference type="EMBL" id="BMDW01000005">
    <property type="protein sequence ID" value="GGA43041.1"/>
    <property type="molecule type" value="Genomic_DNA"/>
</dbReference>
<dbReference type="InterPro" id="IPR007365">
    <property type="entry name" value="TFR-like_dimer_dom"/>
</dbReference>
<proteinExistence type="inferred from homology"/>
<dbReference type="InterPro" id="IPR003137">
    <property type="entry name" value="PA_domain"/>
</dbReference>
<evidence type="ECO:0000259" key="4">
    <source>
        <dbReference type="Pfam" id="PF04253"/>
    </source>
</evidence>
<dbReference type="Gene3D" id="3.40.630.10">
    <property type="entry name" value="Zn peptidases"/>
    <property type="match status" value="1"/>
</dbReference>
<evidence type="ECO:0000256" key="1">
    <source>
        <dbReference type="ARBA" id="ARBA00005634"/>
    </source>
</evidence>
<keyword evidence="7" id="KW-1185">Reference proteome</keyword>
<dbReference type="Gene3D" id="3.50.30.30">
    <property type="match status" value="1"/>
</dbReference>
<dbReference type="Pfam" id="PF04253">
    <property type="entry name" value="TFR_dimer"/>
    <property type="match status" value="1"/>
</dbReference>
<organism evidence="6 7">
    <name type="scientific">Sphingomonas psychrolutea</name>
    <dbReference type="NCBI Taxonomy" id="1259676"/>
    <lineage>
        <taxon>Bacteria</taxon>
        <taxon>Pseudomonadati</taxon>
        <taxon>Pseudomonadota</taxon>
        <taxon>Alphaproteobacteria</taxon>
        <taxon>Sphingomonadales</taxon>
        <taxon>Sphingomonadaceae</taxon>
        <taxon>Sphingomonas</taxon>
    </lineage>
</organism>
<gene>
    <name evidence="6" type="ORF">GCM10011395_11640</name>
</gene>
<keyword evidence="6" id="KW-0378">Hydrolase</keyword>
<dbReference type="Gene3D" id="1.20.930.40">
    <property type="entry name" value="Transferrin receptor-like, dimerisation domain"/>
    <property type="match status" value="1"/>
</dbReference>
<dbReference type="Proteomes" id="UP000618591">
    <property type="component" value="Unassembled WGS sequence"/>
</dbReference>
<dbReference type="PANTHER" id="PTHR10404:SF46">
    <property type="entry name" value="VACUOLAR PROTEIN SORTING-ASSOCIATED PROTEIN 70"/>
    <property type="match status" value="1"/>
</dbReference>
<protein>
    <submittedName>
        <fullName evidence="6">Folate hydrolase</fullName>
    </submittedName>
</protein>
<evidence type="ECO:0000256" key="2">
    <source>
        <dbReference type="SAM" id="SignalP"/>
    </source>
</evidence>
<name>A0ABQ1GFU6_9SPHN</name>
<dbReference type="InterPro" id="IPR046450">
    <property type="entry name" value="PA_dom_sf"/>
</dbReference>
<dbReference type="RefSeq" id="WP_188445929.1">
    <property type="nucleotide sequence ID" value="NZ_BMDW01000005.1"/>
</dbReference>
<dbReference type="SUPFAM" id="SSF47672">
    <property type="entry name" value="Transferrin receptor-like dimerisation domain"/>
    <property type="match status" value="1"/>
</dbReference>
<dbReference type="PANTHER" id="PTHR10404">
    <property type="entry name" value="N-ACETYLATED-ALPHA-LINKED ACIDIC DIPEPTIDASE"/>
    <property type="match status" value="1"/>
</dbReference>
<dbReference type="CDD" id="cd02121">
    <property type="entry name" value="PA_GCPII_like"/>
    <property type="match status" value="1"/>
</dbReference>
<dbReference type="SUPFAM" id="SSF53187">
    <property type="entry name" value="Zn-dependent exopeptidases"/>
    <property type="match status" value="1"/>
</dbReference>
<feature type="signal peptide" evidence="2">
    <location>
        <begin position="1"/>
        <end position="22"/>
    </location>
</feature>
<dbReference type="InterPro" id="IPR039373">
    <property type="entry name" value="Peptidase_M28B"/>
</dbReference>
<dbReference type="Pfam" id="PF02225">
    <property type="entry name" value="PA"/>
    <property type="match status" value="1"/>
</dbReference>
<keyword evidence="2" id="KW-0732">Signal</keyword>
<feature type="domain" description="PA" evidence="3">
    <location>
        <begin position="142"/>
        <end position="210"/>
    </location>
</feature>
<evidence type="ECO:0000313" key="7">
    <source>
        <dbReference type="Proteomes" id="UP000618591"/>
    </source>
</evidence>
<feature type="domain" description="Transferrin receptor-like dimerisation" evidence="4">
    <location>
        <begin position="629"/>
        <end position="740"/>
    </location>
</feature>
<evidence type="ECO:0000313" key="6">
    <source>
        <dbReference type="EMBL" id="GGA43041.1"/>
    </source>
</evidence>
<evidence type="ECO:0000259" key="5">
    <source>
        <dbReference type="Pfam" id="PF04389"/>
    </source>
</evidence>